<dbReference type="SMART" id="SM00664">
    <property type="entry name" value="DoH"/>
    <property type="match status" value="1"/>
</dbReference>
<evidence type="ECO:0000313" key="10">
    <source>
        <dbReference type="EMBL" id="ONM39301.1"/>
    </source>
</evidence>
<gene>
    <name evidence="10" type="ORF">ZEAMMB73_Zm00001d043854</name>
</gene>
<dbReference type="PROSITE" id="PS50836">
    <property type="entry name" value="DOMON"/>
    <property type="match status" value="1"/>
</dbReference>
<dbReference type="CDD" id="cd08760">
    <property type="entry name" value="Cyt_b561_FRRS1_like"/>
    <property type="match status" value="1"/>
</dbReference>
<dbReference type="PROSITE" id="PS50939">
    <property type="entry name" value="CYTOCHROME_B561"/>
    <property type="match status" value="1"/>
</dbReference>
<feature type="binding site" description="axial binding residue" evidence="9">
    <location>
        <position position="262"/>
    </location>
    <ligand>
        <name>heme b</name>
        <dbReference type="ChEBI" id="CHEBI:60344"/>
        <label>1</label>
    </ligand>
    <ligandPart>
        <name>Fe</name>
        <dbReference type="ChEBI" id="CHEBI:18248"/>
    </ligandPart>
</feature>
<dbReference type="Pfam" id="PF03188">
    <property type="entry name" value="Cytochrom_B561"/>
    <property type="match status" value="1"/>
</dbReference>
<evidence type="ECO:0000256" key="3">
    <source>
        <dbReference type="ARBA" id="ARBA00022692"/>
    </source>
</evidence>
<evidence type="ECO:0000256" key="2">
    <source>
        <dbReference type="ARBA" id="ARBA00022448"/>
    </source>
</evidence>
<protein>
    <recommendedName>
        <fullName evidence="8">Cytochrome b561 and DOMON domain-containing protein</fullName>
    </recommendedName>
</protein>
<organism evidence="10">
    <name type="scientific">Zea mays</name>
    <name type="common">Maize</name>
    <dbReference type="NCBI Taxonomy" id="4577"/>
    <lineage>
        <taxon>Eukaryota</taxon>
        <taxon>Viridiplantae</taxon>
        <taxon>Streptophyta</taxon>
        <taxon>Embryophyta</taxon>
        <taxon>Tracheophyta</taxon>
        <taxon>Spermatophyta</taxon>
        <taxon>Magnoliopsida</taxon>
        <taxon>Liliopsida</taxon>
        <taxon>Poales</taxon>
        <taxon>Poaceae</taxon>
        <taxon>PACMAD clade</taxon>
        <taxon>Panicoideae</taxon>
        <taxon>Andropogonodae</taxon>
        <taxon>Andropogoneae</taxon>
        <taxon>Tripsacinae</taxon>
        <taxon>Zea</taxon>
    </lineage>
</organism>
<evidence type="ECO:0000256" key="7">
    <source>
        <dbReference type="ARBA" id="ARBA00023136"/>
    </source>
</evidence>
<proteinExistence type="predicted"/>
<keyword evidence="9" id="KW-0408">Iron</keyword>
<dbReference type="InterPro" id="IPR005018">
    <property type="entry name" value="DOMON_domain"/>
</dbReference>
<keyword evidence="2 8" id="KW-0813">Transport</keyword>
<keyword evidence="7 8" id="KW-0472">Membrane</keyword>
<dbReference type="ExpressionAtlas" id="A0A1D6NFR3">
    <property type="expression patterns" value="baseline and differential"/>
</dbReference>
<accession>A0A1D6NFR3</accession>
<dbReference type="InterPro" id="IPR006593">
    <property type="entry name" value="Cyt_b561/ferric_Rdtase_TM"/>
</dbReference>
<keyword evidence="3" id="KW-0812">Transmembrane</keyword>
<dbReference type="CDD" id="cd09631">
    <property type="entry name" value="DOMON_DOH"/>
    <property type="match status" value="1"/>
</dbReference>
<dbReference type="GO" id="GO:0046872">
    <property type="term" value="F:metal ion binding"/>
    <property type="evidence" value="ECO:0007669"/>
    <property type="project" value="UniProtKB-KW"/>
</dbReference>
<feature type="binding site" description="axial binding residue" evidence="9">
    <location>
        <position position="229"/>
    </location>
    <ligand>
        <name>heme b</name>
        <dbReference type="ChEBI" id="CHEBI:60344"/>
        <label>1</label>
    </ligand>
    <ligandPart>
        <name>Fe</name>
        <dbReference type="ChEBI" id="CHEBI:18248"/>
    </ligandPart>
</feature>
<evidence type="ECO:0000256" key="6">
    <source>
        <dbReference type="ARBA" id="ARBA00022989"/>
    </source>
</evidence>
<dbReference type="EMBL" id="CM007649">
    <property type="protein sequence ID" value="ONM39301.1"/>
    <property type="molecule type" value="Genomic_DNA"/>
</dbReference>
<evidence type="ECO:0000256" key="4">
    <source>
        <dbReference type="ARBA" id="ARBA00022729"/>
    </source>
</evidence>
<keyword evidence="9" id="KW-0479">Metal-binding</keyword>
<dbReference type="PANTHER" id="PTHR23130:SF115">
    <property type="entry name" value="OS01G0680900 PROTEIN"/>
    <property type="match status" value="1"/>
</dbReference>
<comment type="cofactor">
    <cofactor evidence="8">
        <name>heme b</name>
        <dbReference type="ChEBI" id="CHEBI:60344"/>
    </cofactor>
    <text evidence="8">Binds 2 heme b groups non-covalently.</text>
</comment>
<evidence type="ECO:0000256" key="9">
    <source>
        <dbReference type="PIRSR" id="PIRSR037471-1"/>
    </source>
</evidence>
<evidence type="ECO:0000256" key="1">
    <source>
        <dbReference type="ARBA" id="ARBA00004370"/>
    </source>
</evidence>
<dbReference type="PIRSF" id="PIRSF037471">
    <property type="entry name" value="UCP037471"/>
    <property type="match status" value="1"/>
</dbReference>
<dbReference type="GO" id="GO:0016020">
    <property type="term" value="C:membrane"/>
    <property type="evidence" value="ECO:0007669"/>
    <property type="project" value="UniProtKB-SubCell"/>
</dbReference>
<feature type="binding site" description="axial binding residue" evidence="9">
    <location>
        <position position="330"/>
    </location>
    <ligand>
        <name>heme b</name>
        <dbReference type="ChEBI" id="CHEBI:60344"/>
        <label>1</label>
    </ligand>
    <ligandPart>
        <name>Fe</name>
        <dbReference type="ChEBI" id="CHEBI:18248"/>
    </ligandPart>
</feature>
<sequence length="394" mass="42918">MVMGAASVGTLLVALAVLAPAVMTQSCDDELPAQLAGNFSGLACAPVWNSFVLRYAQDKDNVLRVVLSTMYSTGWVGMGFSKNGLMVDSSAMVGWIGKTGLPHIKPFSLRGKTPSQVVADQGFLVSSDNHKPTVLVQQAKIYLAFQLSFTEPLRRQNVLLAVGSAIPVNDRLAEHQDKTSIVFDFTTGPFDYCFIHSSAAFHSERKSVVGFSASSSGSSSFPEGLKRTHGALNLFAWGVLLPIGAIVARYCRRWDPLWFYLHAGIQFVGFILGLAGVVAGVSLYSKIQADVPAHRGLGIFVLVLAILQILAIFLRPNKDSKYRKFWNWYHHWVGRLALFFAAINIVLGIKVGGAGNSWKIGYGFNLAVLLITIVTLEVLLWTRWKNSTGSTGAY</sequence>
<feature type="binding site" description="axial binding residue" evidence="9">
    <location>
        <position position="294"/>
    </location>
    <ligand>
        <name>heme b</name>
        <dbReference type="ChEBI" id="CHEBI:60344"/>
        <label>1</label>
    </ligand>
    <ligandPart>
        <name>Fe</name>
        <dbReference type="ChEBI" id="CHEBI:18248"/>
    </ligandPart>
</feature>
<dbReference type="PANTHER" id="PTHR23130">
    <property type="entry name" value="CYTOCHROME B561 AND DOMON DOMAIN-CONTAINING PROTEIN"/>
    <property type="match status" value="1"/>
</dbReference>
<name>A0A1D6NFR3_MAIZE</name>
<dbReference type="InterPro" id="IPR045266">
    <property type="entry name" value="DOH_DOMON"/>
</dbReference>
<keyword evidence="4" id="KW-0732">Signal</keyword>
<dbReference type="SMART" id="SM00665">
    <property type="entry name" value="B561"/>
    <property type="match status" value="1"/>
</dbReference>
<dbReference type="InParanoid" id="A0A1D6NFR3"/>
<evidence type="ECO:0000256" key="8">
    <source>
        <dbReference type="PIRNR" id="PIRNR037471"/>
    </source>
</evidence>
<dbReference type="STRING" id="4577.A0A1D6NFR3"/>
<dbReference type="FunCoup" id="A0A1D6NFR3">
    <property type="interactions" value="9"/>
</dbReference>
<dbReference type="Gene3D" id="1.20.120.1770">
    <property type="match status" value="1"/>
</dbReference>
<dbReference type="AlphaFoldDB" id="A0A1D6NFR3"/>
<keyword evidence="5 8" id="KW-0249">Electron transport</keyword>
<evidence type="ECO:0000256" key="5">
    <source>
        <dbReference type="ARBA" id="ARBA00022982"/>
    </source>
</evidence>
<keyword evidence="6" id="KW-1133">Transmembrane helix</keyword>
<reference evidence="10" key="1">
    <citation type="submission" date="2015-12" db="EMBL/GenBank/DDBJ databases">
        <title>Update maize B73 reference genome by single molecule sequencing technologies.</title>
        <authorList>
            <consortium name="Maize Genome Sequencing Project"/>
            <person name="Ware D."/>
        </authorList>
    </citation>
    <scope>NUCLEOTIDE SEQUENCE [LARGE SCALE GENOMIC DNA]</scope>
    <source>
        <tissue evidence="10">Seedling</tissue>
    </source>
</reference>
<dbReference type="IntAct" id="A0A1D6NFR3">
    <property type="interactions" value="2"/>
</dbReference>
<comment type="subcellular location">
    <subcellularLocation>
        <location evidence="1">Membrane</location>
    </subcellularLocation>
</comment>
<dbReference type="InterPro" id="IPR017214">
    <property type="entry name" value="UCP037471"/>
</dbReference>